<dbReference type="EMBL" id="JANBPY010000498">
    <property type="protein sequence ID" value="KAJ1966569.1"/>
    <property type="molecule type" value="Genomic_DNA"/>
</dbReference>
<feature type="compositionally biased region" description="Polar residues" evidence="6">
    <location>
        <begin position="482"/>
        <end position="492"/>
    </location>
</feature>
<dbReference type="FunFam" id="2.30.30.40:FF:000072">
    <property type="entry name" value="Unconventional Myosin IB"/>
    <property type="match status" value="1"/>
</dbReference>
<dbReference type="OrthoDB" id="8783038at2759"/>
<keyword evidence="5" id="KW-0175">Coiled coil</keyword>
<dbReference type="InterPro" id="IPR001060">
    <property type="entry name" value="FCH_dom"/>
</dbReference>
<dbReference type="InterPro" id="IPR046349">
    <property type="entry name" value="C1-like_sf"/>
</dbReference>
<dbReference type="GO" id="GO:0046872">
    <property type="term" value="F:metal ion binding"/>
    <property type="evidence" value="ECO:0007669"/>
    <property type="project" value="UniProtKB-KW"/>
</dbReference>
<sequence>MGKVNLLVQAGNSAVNDLREFMKDWASLEKEYGQRLENMVKKYHKVKDKKLPSLSIGSTGKEGSGGAGGALGGSANEFNAELDSSTYVRAWDQMLRVTSIISDEHLALAEQMQNEVVEPARGLGQRKEEARKSHIAYCQYLLEQREKLYTEKDKRQTKYTEVAGQAQSLHSKFERSVADKSHDKTYRHYQKVLTEKNNQQNLYILSLAVANRIKAVYYRDDIPALMNQLQALNQSRILASRSLWTRWIDLQCQVLQKLQTHMSDLHNAVAMISPEADAELFISRNPASWSEPLDFHFVPLVHSSDRGEFVLDEDAQVFLTNWSAKQQHALADTQGQIEQVQLSLGELDESLSRADPSDPTGTFHLLLDKKLEVSRELMTLQWQQSVYSTEITEIGRVIGQPVGSNAHRFQSHTFAIPTTCDYCQGKIWGMGKNEKSCILCGYNVHKKCLLKVPIDCSGSVAALRRRRSLLRSGSQSSGSVAPNISRTPTYGDSESDAYGGRTPATTTHIGVAGLTEASPDESPLVDLSTGQTGTRHPPPPVPKSSKKRVSVASGGDGPPPSVVTAKALYDYRPTTSDALALRAGENLYVIQRDDGSGWTKAELNGKQGIVPSNYIQVLAGNSTSTPSAVKEGLLPTTPPPPFSASHTTAFPTARTSGGIGMQVKALFDFDARDMSELSFKADDIITVTNQRSHEGWMEGSLRGKTGQFPSNYVTVL</sequence>
<dbReference type="GO" id="GO:0030036">
    <property type="term" value="P:actin cytoskeleton organization"/>
    <property type="evidence" value="ECO:0007669"/>
    <property type="project" value="UniProtKB-ARBA"/>
</dbReference>
<name>A0A9W8AWU5_9FUNG</name>
<evidence type="ECO:0000256" key="5">
    <source>
        <dbReference type="PROSITE-ProRule" id="PRU01077"/>
    </source>
</evidence>
<dbReference type="Pfam" id="PF00611">
    <property type="entry name" value="FCH"/>
    <property type="match status" value="1"/>
</dbReference>
<dbReference type="Pfam" id="PF00130">
    <property type="entry name" value="C1_1"/>
    <property type="match status" value="1"/>
</dbReference>
<dbReference type="PROSITE" id="PS00479">
    <property type="entry name" value="ZF_DAG_PE_1"/>
    <property type="match status" value="1"/>
</dbReference>
<dbReference type="GO" id="GO:0030864">
    <property type="term" value="C:cortical actin cytoskeleton"/>
    <property type="evidence" value="ECO:0007669"/>
    <property type="project" value="UniProtKB-ARBA"/>
</dbReference>
<evidence type="ECO:0000259" key="7">
    <source>
        <dbReference type="PROSITE" id="PS50002"/>
    </source>
</evidence>
<evidence type="ECO:0000256" key="4">
    <source>
        <dbReference type="PROSITE-ProRule" id="PRU00192"/>
    </source>
</evidence>
<keyword evidence="3" id="KW-0862">Zinc</keyword>
<dbReference type="CDD" id="cd20824">
    <property type="entry name" value="C1_SpBZZ1-like"/>
    <property type="match status" value="1"/>
</dbReference>
<dbReference type="SUPFAM" id="SSF103657">
    <property type="entry name" value="BAR/IMD domain-like"/>
    <property type="match status" value="1"/>
</dbReference>
<feature type="region of interest" description="Disordered" evidence="6">
    <location>
        <begin position="469"/>
        <end position="562"/>
    </location>
</feature>
<evidence type="ECO:0000259" key="8">
    <source>
        <dbReference type="PROSITE" id="PS50081"/>
    </source>
</evidence>
<evidence type="ECO:0000256" key="1">
    <source>
        <dbReference type="ARBA" id="ARBA00022443"/>
    </source>
</evidence>
<dbReference type="AlphaFoldDB" id="A0A9W8AWU5"/>
<evidence type="ECO:0000259" key="9">
    <source>
        <dbReference type="PROSITE" id="PS51741"/>
    </source>
</evidence>
<gene>
    <name evidence="10" type="primary">bzz1</name>
    <name evidence="10" type="ORF">IWQ62_002386</name>
</gene>
<feature type="domain" description="Phorbol-ester/DAG-type" evidence="8">
    <location>
        <begin position="406"/>
        <end position="456"/>
    </location>
</feature>
<keyword evidence="2" id="KW-0479">Metal-binding</keyword>
<organism evidence="10 11">
    <name type="scientific">Dispira parvispora</name>
    <dbReference type="NCBI Taxonomy" id="1520584"/>
    <lineage>
        <taxon>Eukaryota</taxon>
        <taxon>Fungi</taxon>
        <taxon>Fungi incertae sedis</taxon>
        <taxon>Zoopagomycota</taxon>
        <taxon>Kickxellomycotina</taxon>
        <taxon>Dimargaritomycetes</taxon>
        <taxon>Dimargaritales</taxon>
        <taxon>Dimargaritaceae</taxon>
        <taxon>Dispira</taxon>
    </lineage>
</organism>
<dbReference type="SMART" id="SM00109">
    <property type="entry name" value="C1"/>
    <property type="match status" value="1"/>
</dbReference>
<evidence type="ECO:0000256" key="6">
    <source>
        <dbReference type="SAM" id="MobiDB-lite"/>
    </source>
</evidence>
<dbReference type="InterPro" id="IPR036028">
    <property type="entry name" value="SH3-like_dom_sf"/>
</dbReference>
<dbReference type="PRINTS" id="PR00452">
    <property type="entry name" value="SH3DOMAIN"/>
</dbReference>
<dbReference type="PROSITE" id="PS51741">
    <property type="entry name" value="F_BAR"/>
    <property type="match status" value="1"/>
</dbReference>
<dbReference type="PRINTS" id="PR00499">
    <property type="entry name" value="P67PHOX"/>
</dbReference>
<dbReference type="PANTHER" id="PTHR15735">
    <property type="entry name" value="FCH AND DOUBLE SH3 DOMAINS PROTEIN"/>
    <property type="match status" value="1"/>
</dbReference>
<keyword evidence="1 4" id="KW-0728">SH3 domain</keyword>
<dbReference type="InterPro" id="IPR031160">
    <property type="entry name" value="F_BAR_dom"/>
</dbReference>
<dbReference type="SMART" id="SM00326">
    <property type="entry name" value="SH3"/>
    <property type="match status" value="2"/>
</dbReference>
<feature type="domain" description="F-BAR" evidence="9">
    <location>
        <begin position="1"/>
        <end position="277"/>
    </location>
</feature>
<dbReference type="Proteomes" id="UP001150925">
    <property type="component" value="Unassembled WGS sequence"/>
</dbReference>
<dbReference type="Pfam" id="PF00018">
    <property type="entry name" value="SH3_1"/>
    <property type="match status" value="1"/>
</dbReference>
<proteinExistence type="predicted"/>
<dbReference type="InterPro" id="IPR001452">
    <property type="entry name" value="SH3_domain"/>
</dbReference>
<dbReference type="Gene3D" id="2.30.30.40">
    <property type="entry name" value="SH3 Domains"/>
    <property type="match status" value="2"/>
</dbReference>
<dbReference type="PROSITE" id="PS50081">
    <property type="entry name" value="ZF_DAG_PE_2"/>
    <property type="match status" value="1"/>
</dbReference>
<reference evidence="10" key="1">
    <citation type="submission" date="2022-07" db="EMBL/GenBank/DDBJ databases">
        <title>Phylogenomic reconstructions and comparative analyses of Kickxellomycotina fungi.</title>
        <authorList>
            <person name="Reynolds N.K."/>
            <person name="Stajich J.E."/>
            <person name="Barry K."/>
            <person name="Grigoriev I.V."/>
            <person name="Crous P."/>
            <person name="Smith M.E."/>
        </authorList>
    </citation>
    <scope>NUCLEOTIDE SEQUENCE</scope>
    <source>
        <strain evidence="10">RSA 1196</strain>
    </source>
</reference>
<feature type="domain" description="SH3" evidence="7">
    <location>
        <begin position="658"/>
        <end position="716"/>
    </location>
</feature>
<evidence type="ECO:0000256" key="2">
    <source>
        <dbReference type="ARBA" id="ARBA00022723"/>
    </source>
</evidence>
<dbReference type="PANTHER" id="PTHR15735:SF21">
    <property type="entry name" value="PROTEIN NERVOUS WRECK"/>
    <property type="match status" value="1"/>
</dbReference>
<evidence type="ECO:0000256" key="3">
    <source>
        <dbReference type="ARBA" id="ARBA00022833"/>
    </source>
</evidence>
<dbReference type="InterPro" id="IPR002219">
    <property type="entry name" value="PKC_DAG/PE"/>
</dbReference>
<accession>A0A9W8AWU5</accession>
<protein>
    <submittedName>
        <fullName evidence="10">Protein BZZ1</fullName>
    </submittedName>
</protein>
<dbReference type="InterPro" id="IPR027267">
    <property type="entry name" value="AH/BAR_dom_sf"/>
</dbReference>
<dbReference type="Gene3D" id="3.30.60.20">
    <property type="match status" value="1"/>
</dbReference>
<feature type="compositionally biased region" description="Low complexity" evidence="6">
    <location>
        <begin position="470"/>
        <end position="481"/>
    </location>
</feature>
<dbReference type="Pfam" id="PF14604">
    <property type="entry name" value="SH3_9"/>
    <property type="match status" value="1"/>
</dbReference>
<dbReference type="SUPFAM" id="SSF57889">
    <property type="entry name" value="Cysteine-rich domain"/>
    <property type="match status" value="1"/>
</dbReference>
<comment type="caution">
    <text evidence="10">The sequence shown here is derived from an EMBL/GenBank/DDBJ whole genome shotgun (WGS) entry which is preliminary data.</text>
</comment>
<dbReference type="SUPFAM" id="SSF50044">
    <property type="entry name" value="SH3-domain"/>
    <property type="match status" value="2"/>
</dbReference>
<evidence type="ECO:0000313" key="10">
    <source>
        <dbReference type="EMBL" id="KAJ1966569.1"/>
    </source>
</evidence>
<dbReference type="Gene3D" id="1.20.1270.60">
    <property type="entry name" value="Arfaptin homology (AH) domain/BAR domain"/>
    <property type="match status" value="1"/>
</dbReference>
<dbReference type="PROSITE" id="PS50002">
    <property type="entry name" value="SH3"/>
    <property type="match status" value="2"/>
</dbReference>
<keyword evidence="11" id="KW-1185">Reference proteome</keyword>
<evidence type="ECO:0000313" key="11">
    <source>
        <dbReference type="Proteomes" id="UP001150925"/>
    </source>
</evidence>
<feature type="domain" description="SH3" evidence="7">
    <location>
        <begin position="560"/>
        <end position="620"/>
    </location>
</feature>